<dbReference type="Pfam" id="PF04402">
    <property type="entry name" value="SIMPL"/>
    <property type="match status" value="1"/>
</dbReference>
<accession>A0AAW6F268</accession>
<feature type="signal peptide" evidence="1">
    <location>
        <begin position="1"/>
        <end position="19"/>
    </location>
</feature>
<dbReference type="Gene3D" id="3.30.70.2970">
    <property type="entry name" value="Protein of unknown function (DUF541), domain 2"/>
    <property type="match status" value="1"/>
</dbReference>
<reference evidence="2" key="1">
    <citation type="submission" date="2023-01" db="EMBL/GenBank/DDBJ databases">
        <title>Human gut microbiome strain richness.</title>
        <authorList>
            <person name="Chen-Liaw A."/>
        </authorList>
    </citation>
    <scope>NUCLEOTIDE SEQUENCE</scope>
    <source>
        <strain evidence="2">D35st1_E5_D35t1_190705</strain>
    </source>
</reference>
<dbReference type="InterPro" id="IPR007497">
    <property type="entry name" value="SIMPL/DUF541"/>
</dbReference>
<dbReference type="RefSeq" id="WP_234154533.1">
    <property type="nucleotide sequence ID" value="NZ_JAQMPX010000020.1"/>
</dbReference>
<sequence length="204" mass="23473">MKISWKYINVMLLVLLSLASCKFKVEEKQNIVAVSGIGSMRAQPDMARINISFAHTAPTTQEAKMVVEQTMQAILKVLQNENIETKDLKTTLLSYRVEYEYRNGRRVCLGQKAEQNVELTVKKLVKDAGRFSALLDEIAVIDKVEINDIRFDTDQKTELFRKSRELAYNKAYEKVEQYAALCERKIGKVIAITENRNRDFPKPH</sequence>
<proteinExistence type="predicted"/>
<protein>
    <submittedName>
        <fullName evidence="2">SIMPL domain-containing protein</fullName>
    </submittedName>
</protein>
<dbReference type="InterPro" id="IPR052022">
    <property type="entry name" value="26kDa_periplasmic_antigen"/>
</dbReference>
<evidence type="ECO:0000313" key="2">
    <source>
        <dbReference type="EMBL" id="MDB9137434.1"/>
    </source>
</evidence>
<feature type="chain" id="PRO_5043330628" evidence="1">
    <location>
        <begin position="20"/>
        <end position="204"/>
    </location>
</feature>
<dbReference type="PANTHER" id="PTHR34387:SF2">
    <property type="entry name" value="SLR1258 PROTEIN"/>
    <property type="match status" value="1"/>
</dbReference>
<keyword evidence="1" id="KW-0732">Signal</keyword>
<evidence type="ECO:0000313" key="3">
    <source>
        <dbReference type="Proteomes" id="UP001211522"/>
    </source>
</evidence>
<dbReference type="EMBL" id="JAQMPX010000020">
    <property type="protein sequence ID" value="MDB9137434.1"/>
    <property type="molecule type" value="Genomic_DNA"/>
</dbReference>
<dbReference type="PANTHER" id="PTHR34387">
    <property type="entry name" value="SLR1258 PROTEIN"/>
    <property type="match status" value="1"/>
</dbReference>
<organism evidence="2 3">
    <name type="scientific">Parabacteroides distasonis</name>
    <dbReference type="NCBI Taxonomy" id="823"/>
    <lineage>
        <taxon>Bacteria</taxon>
        <taxon>Pseudomonadati</taxon>
        <taxon>Bacteroidota</taxon>
        <taxon>Bacteroidia</taxon>
        <taxon>Bacteroidales</taxon>
        <taxon>Tannerellaceae</taxon>
        <taxon>Parabacteroides</taxon>
    </lineage>
</organism>
<dbReference type="Proteomes" id="UP001211522">
    <property type="component" value="Unassembled WGS sequence"/>
</dbReference>
<gene>
    <name evidence="2" type="ORF">PN612_02790</name>
</gene>
<evidence type="ECO:0000256" key="1">
    <source>
        <dbReference type="SAM" id="SignalP"/>
    </source>
</evidence>
<dbReference type="PROSITE" id="PS51257">
    <property type="entry name" value="PROKAR_LIPOPROTEIN"/>
    <property type="match status" value="1"/>
</dbReference>
<dbReference type="GO" id="GO:0006974">
    <property type="term" value="P:DNA damage response"/>
    <property type="evidence" value="ECO:0007669"/>
    <property type="project" value="TreeGrafter"/>
</dbReference>
<comment type="caution">
    <text evidence="2">The sequence shown here is derived from an EMBL/GenBank/DDBJ whole genome shotgun (WGS) entry which is preliminary data.</text>
</comment>
<name>A0AAW6F268_PARDI</name>
<dbReference type="AlphaFoldDB" id="A0AAW6F268"/>
<dbReference type="Gene3D" id="3.30.110.170">
    <property type="entry name" value="Protein of unknown function (DUF541), domain 1"/>
    <property type="match status" value="1"/>
</dbReference>